<evidence type="ECO:0000313" key="2">
    <source>
        <dbReference type="EMBL" id="CAB4737755.1"/>
    </source>
</evidence>
<reference evidence="1" key="1">
    <citation type="submission" date="2020-05" db="EMBL/GenBank/DDBJ databases">
        <authorList>
            <person name="Chiriac C."/>
            <person name="Salcher M."/>
            <person name="Ghai R."/>
            <person name="Kavagutti S V."/>
        </authorList>
    </citation>
    <scope>NUCLEOTIDE SEQUENCE</scope>
</reference>
<dbReference type="EMBL" id="CAEZXX010000004">
    <property type="protein sequence ID" value="CAB4693490.1"/>
    <property type="molecule type" value="Genomic_DNA"/>
</dbReference>
<proteinExistence type="predicted"/>
<dbReference type="InterPro" id="IPR054058">
    <property type="entry name" value="HTH_67"/>
</dbReference>
<dbReference type="AlphaFoldDB" id="A0A6J6P2J6"/>
<name>A0A6J6P2J6_9ZZZZ</name>
<dbReference type="Pfam" id="PF21863">
    <property type="entry name" value="HTH_67"/>
    <property type="match status" value="1"/>
</dbReference>
<dbReference type="NCBIfam" id="NF047719">
    <property type="entry name" value="SCO6745_fam_HTH"/>
    <property type="match status" value="1"/>
</dbReference>
<gene>
    <name evidence="1" type="ORF">UFOPK2602_00156</name>
    <name evidence="2" type="ORF">UFOPK2806_00163</name>
</gene>
<protein>
    <submittedName>
        <fullName evidence="1">Unannotated protein</fullName>
    </submittedName>
</protein>
<dbReference type="EMBL" id="CAEZYY010000001">
    <property type="protein sequence ID" value="CAB4737755.1"/>
    <property type="molecule type" value="Genomic_DNA"/>
</dbReference>
<sequence>MSSAIPLARRLAAALEPIAGQAQFSPECHTNYAALGFPPSPGMRGSVALPEFSSFWMSRTASMGDAQPEVVASALAVFNPVVVLPAVRRGRELCEAATIWAARADGAAAQLQRVLGPNLPDIVRVTDALLAASEDLPLAGRPLFAGGRAVEVPDEPFARLWRATDLLREYRGDSHIQVWGAAGFDPVEIGLLSDLYWGLAPRAHTGGRGWTDEQLAAGEDRLRVWGLLSGTALTEQGRFARESIETQTDVAMQRALDVLGGEAEQLLSIIEPWGAAILEAGGYLTPLVRFTFDQRAHG</sequence>
<evidence type="ECO:0000313" key="1">
    <source>
        <dbReference type="EMBL" id="CAB4693490.1"/>
    </source>
</evidence>
<organism evidence="1">
    <name type="scientific">freshwater metagenome</name>
    <dbReference type="NCBI Taxonomy" id="449393"/>
    <lineage>
        <taxon>unclassified sequences</taxon>
        <taxon>metagenomes</taxon>
        <taxon>ecological metagenomes</taxon>
    </lineage>
</organism>
<accession>A0A6J6P2J6</accession>